<dbReference type="EMBL" id="JANJYI010000005">
    <property type="protein sequence ID" value="KAK2647774.1"/>
    <property type="molecule type" value="Genomic_DNA"/>
</dbReference>
<keyword evidence="3" id="KW-1185">Reference proteome</keyword>
<comment type="caution">
    <text evidence="2">The sequence shown here is derived from an EMBL/GenBank/DDBJ whole genome shotgun (WGS) entry which is preliminary data.</text>
</comment>
<evidence type="ECO:0000256" key="1">
    <source>
        <dbReference type="SAM" id="Phobius"/>
    </source>
</evidence>
<dbReference type="AlphaFoldDB" id="A0AAD9WXQ4"/>
<accession>A0AAD9WXQ4</accession>
<reference evidence="2" key="1">
    <citation type="journal article" date="2023" name="Plant J.">
        <title>Genome sequences and population genomics provide insights into the demographic history, inbreeding, and mutation load of two 'living fossil' tree species of Dipteronia.</title>
        <authorList>
            <person name="Feng Y."/>
            <person name="Comes H.P."/>
            <person name="Chen J."/>
            <person name="Zhu S."/>
            <person name="Lu R."/>
            <person name="Zhang X."/>
            <person name="Li P."/>
            <person name="Qiu J."/>
            <person name="Olsen K.M."/>
            <person name="Qiu Y."/>
        </authorList>
    </citation>
    <scope>NUCLEOTIDE SEQUENCE</scope>
    <source>
        <strain evidence="2">KIB01</strain>
    </source>
</reference>
<feature type="transmembrane region" description="Helical" evidence="1">
    <location>
        <begin position="6"/>
        <end position="27"/>
    </location>
</feature>
<sequence>MKVPVGFFQVLWSFVSFLPCFFLLFTLGLLKGAIVGPVVVGIIVISNSAVITGLWPAHFTWTFYCVLRYAVCFTVFECSVYVCLIVNLKSCVVLCYYLFCFLGL</sequence>
<gene>
    <name evidence="2" type="ORF">Ddye_015263</name>
</gene>
<keyword evidence="1" id="KW-1133">Transmembrane helix</keyword>
<dbReference type="InterPro" id="IPR040229">
    <property type="entry name" value="At3g27390-like"/>
</dbReference>
<feature type="transmembrane region" description="Helical" evidence="1">
    <location>
        <begin position="34"/>
        <end position="55"/>
    </location>
</feature>
<evidence type="ECO:0000313" key="3">
    <source>
        <dbReference type="Proteomes" id="UP001280121"/>
    </source>
</evidence>
<keyword evidence="1" id="KW-0812">Transmembrane</keyword>
<dbReference type="Proteomes" id="UP001280121">
    <property type="component" value="Unassembled WGS sequence"/>
</dbReference>
<feature type="transmembrane region" description="Helical" evidence="1">
    <location>
        <begin position="67"/>
        <end position="99"/>
    </location>
</feature>
<organism evidence="2 3">
    <name type="scientific">Dipteronia dyeriana</name>
    <dbReference type="NCBI Taxonomy" id="168575"/>
    <lineage>
        <taxon>Eukaryota</taxon>
        <taxon>Viridiplantae</taxon>
        <taxon>Streptophyta</taxon>
        <taxon>Embryophyta</taxon>
        <taxon>Tracheophyta</taxon>
        <taxon>Spermatophyta</taxon>
        <taxon>Magnoliopsida</taxon>
        <taxon>eudicotyledons</taxon>
        <taxon>Gunneridae</taxon>
        <taxon>Pentapetalae</taxon>
        <taxon>rosids</taxon>
        <taxon>malvids</taxon>
        <taxon>Sapindales</taxon>
        <taxon>Sapindaceae</taxon>
        <taxon>Hippocastanoideae</taxon>
        <taxon>Acereae</taxon>
        <taxon>Dipteronia</taxon>
    </lineage>
</organism>
<protein>
    <submittedName>
        <fullName evidence="2">Uncharacterized protein</fullName>
    </submittedName>
</protein>
<dbReference type="GO" id="GO:0010228">
    <property type="term" value="P:vegetative to reproductive phase transition of meristem"/>
    <property type="evidence" value="ECO:0007669"/>
    <property type="project" value="TreeGrafter"/>
</dbReference>
<dbReference type="PANTHER" id="PTHR31133:SF2">
    <property type="entry name" value="EXPRESSED PROTEIN"/>
    <property type="match status" value="1"/>
</dbReference>
<proteinExistence type="predicted"/>
<evidence type="ECO:0000313" key="2">
    <source>
        <dbReference type="EMBL" id="KAK2647774.1"/>
    </source>
</evidence>
<name>A0AAD9WXQ4_9ROSI</name>
<dbReference type="PANTHER" id="PTHR31133">
    <property type="entry name" value="MEMBRANE PROTEIN"/>
    <property type="match status" value="1"/>
</dbReference>
<keyword evidence="1" id="KW-0472">Membrane</keyword>